<dbReference type="OrthoDB" id="5091635at2759"/>
<reference evidence="1" key="1">
    <citation type="journal article" date="2021" name="Nat. Commun.">
        <title>Genetic determinants of endophytism in the Arabidopsis root mycobiome.</title>
        <authorList>
            <person name="Mesny F."/>
            <person name="Miyauchi S."/>
            <person name="Thiergart T."/>
            <person name="Pickel B."/>
            <person name="Atanasova L."/>
            <person name="Karlsson M."/>
            <person name="Huettel B."/>
            <person name="Barry K.W."/>
            <person name="Haridas S."/>
            <person name="Chen C."/>
            <person name="Bauer D."/>
            <person name="Andreopoulos W."/>
            <person name="Pangilinan J."/>
            <person name="LaButti K."/>
            <person name="Riley R."/>
            <person name="Lipzen A."/>
            <person name="Clum A."/>
            <person name="Drula E."/>
            <person name="Henrissat B."/>
            <person name="Kohler A."/>
            <person name="Grigoriev I.V."/>
            <person name="Martin F.M."/>
            <person name="Hacquard S."/>
        </authorList>
    </citation>
    <scope>NUCLEOTIDE SEQUENCE</scope>
    <source>
        <strain evidence="1">MPI-CAGE-AT-0023</strain>
    </source>
</reference>
<sequence>MPETAQQPLSARAAQRINDRVTREVFRLAGRDPNDHMECFKACLETIENTKVVEATDYAIWERQEPIAMALQEFSNTNRTTKSGNFYMLSATTAMPIAATLNLKHVAIGSDGNAKPIVNAFSKSAVWAYLGLAIDVWSETSESQFFVKKSEGDSKHPTVGKITRGKIAVTTNVSGDTVTPLMLLIMARLNGWVKSAPGAPCLKKGTVDAPQIIHRRQALSEGKEILEKLGNRKFKQNDPAIIREIKAWLSEPVIRVLPEEAKNRLCDDADTDLSVWKYMGKTGATLASLVSDEIDWIQLAQQVNDAESTAAVKKLVELPDKAREIQNSQQNYLQEAIPDLMELRTTLLEQPGCQSFQRVFGPAWNECLLSQEADGTKNIFVGALQRLFDTIAYAVPRTHPMYGAFLDMASKMDIAVMSSLDLDLVRVKDRHQKRLNINDDLSYRNEIVANVAEAVGKLDRGSASQERLLRSKVCSILDAADALILKENLPREINIVISTNTNDE</sequence>
<protein>
    <submittedName>
        <fullName evidence="1">Uncharacterized protein</fullName>
    </submittedName>
</protein>
<dbReference type="Proteomes" id="UP000720189">
    <property type="component" value="Unassembled WGS sequence"/>
</dbReference>
<dbReference type="EMBL" id="JAGMUX010000012">
    <property type="protein sequence ID" value="KAH7243431.1"/>
    <property type="molecule type" value="Genomic_DNA"/>
</dbReference>
<gene>
    <name evidence="1" type="ORF">BKA55DRAFT_541689</name>
</gene>
<comment type="caution">
    <text evidence="1">The sequence shown here is derived from an EMBL/GenBank/DDBJ whole genome shotgun (WGS) entry which is preliminary data.</text>
</comment>
<dbReference type="AlphaFoldDB" id="A0A9P9K432"/>
<keyword evidence="2" id="KW-1185">Reference proteome</keyword>
<organism evidence="1 2">
    <name type="scientific">Fusarium redolens</name>
    <dbReference type="NCBI Taxonomy" id="48865"/>
    <lineage>
        <taxon>Eukaryota</taxon>
        <taxon>Fungi</taxon>
        <taxon>Dikarya</taxon>
        <taxon>Ascomycota</taxon>
        <taxon>Pezizomycotina</taxon>
        <taxon>Sordariomycetes</taxon>
        <taxon>Hypocreomycetidae</taxon>
        <taxon>Hypocreales</taxon>
        <taxon>Nectriaceae</taxon>
        <taxon>Fusarium</taxon>
        <taxon>Fusarium redolens species complex</taxon>
    </lineage>
</organism>
<dbReference type="RefSeq" id="XP_046046924.1">
    <property type="nucleotide sequence ID" value="XM_046190401.1"/>
</dbReference>
<name>A0A9P9K432_FUSRE</name>
<evidence type="ECO:0000313" key="1">
    <source>
        <dbReference type="EMBL" id="KAH7243431.1"/>
    </source>
</evidence>
<evidence type="ECO:0000313" key="2">
    <source>
        <dbReference type="Proteomes" id="UP000720189"/>
    </source>
</evidence>
<accession>A0A9P9K432</accession>
<dbReference type="GeneID" id="70220355"/>
<proteinExistence type="predicted"/>